<dbReference type="GeneID" id="24891769"/>
<dbReference type="KEGG" id="mjh:JH146_1158"/>
<dbReference type="RefSeq" id="WP_048202127.1">
    <property type="nucleotide sequence ID" value="NZ_CP009149.1"/>
</dbReference>
<dbReference type="GO" id="GO:0004519">
    <property type="term" value="F:endonuclease activity"/>
    <property type="evidence" value="ECO:0007669"/>
    <property type="project" value="UniProtKB-KW"/>
</dbReference>
<keyword evidence="2" id="KW-0378">Hydrolase</keyword>
<gene>
    <name evidence="2" type="ORF">JH146_1158</name>
</gene>
<dbReference type="HOGENOM" id="CLU_1891457_0_0_2"/>
<dbReference type="STRING" id="1301915.JH146_1158"/>
<dbReference type="Proteomes" id="UP000028781">
    <property type="component" value="Chromosome"/>
</dbReference>
<keyword evidence="2" id="KW-0540">Nuclease</keyword>
<evidence type="ECO:0000313" key="2">
    <source>
        <dbReference type="EMBL" id="AIJ06000.1"/>
    </source>
</evidence>
<sequence length="139" mass="16396">MFEKDKIYIRKELHGKYGGNRRSGISKSSKYNIIMLFYGNKGKKYGYEDGWKNGIFYYCGEGQIGDMEFKKGNKAIRDHLKDGYELHLFENMSNGKVKYVGQFVCIGYEFKENYDIEGNLRKMIIFKLIPYEKYVKEAV</sequence>
<organism evidence="2 3">
    <name type="scientific">Methanocaldococcus bathoardescens</name>
    <dbReference type="NCBI Taxonomy" id="1301915"/>
    <lineage>
        <taxon>Archaea</taxon>
        <taxon>Methanobacteriati</taxon>
        <taxon>Methanobacteriota</taxon>
        <taxon>Methanomada group</taxon>
        <taxon>Methanococci</taxon>
        <taxon>Methanococcales</taxon>
        <taxon>Methanocaldococcaceae</taxon>
        <taxon>Methanocaldococcus</taxon>
    </lineage>
</organism>
<dbReference type="OrthoDB" id="192298at2157"/>
<proteinExistence type="predicted"/>
<dbReference type="InterPro" id="IPR058712">
    <property type="entry name" value="SRA_ScoMcrA"/>
</dbReference>
<accession>A0A076LC40</accession>
<evidence type="ECO:0000313" key="3">
    <source>
        <dbReference type="Proteomes" id="UP000028781"/>
    </source>
</evidence>
<dbReference type="Pfam" id="PF26348">
    <property type="entry name" value="SRA_ScoMcrA"/>
    <property type="match status" value="1"/>
</dbReference>
<dbReference type="EMBL" id="CP009149">
    <property type="protein sequence ID" value="AIJ06000.1"/>
    <property type="molecule type" value="Genomic_DNA"/>
</dbReference>
<keyword evidence="3" id="KW-1185">Reference proteome</keyword>
<protein>
    <submittedName>
        <fullName evidence="2">HNH endonuclease</fullName>
    </submittedName>
</protein>
<keyword evidence="2" id="KW-0255">Endonuclease</keyword>
<name>A0A076LC40_9EURY</name>
<dbReference type="AlphaFoldDB" id="A0A076LC40"/>
<feature type="domain" description="ScoMcrA-like SRA" evidence="1">
    <location>
        <begin position="9"/>
        <end position="133"/>
    </location>
</feature>
<reference evidence="2 3" key="1">
    <citation type="journal article" date="2015" name="Int. J. Syst. Evol. Microbiol.">
        <title>M ethanocaldococcus bathoardescens sp. nov., a hyperthermophilic methanogen isolated from a volcanically active deep-sea hydrothermal vent.</title>
        <authorList>
            <person name="Stewart L.C."/>
            <person name="Jung J.H."/>
            <person name="Kim Y.T."/>
            <person name="Kwon S.W."/>
            <person name="Park C.S."/>
            <person name="Holden J.F."/>
        </authorList>
    </citation>
    <scope>NUCLEOTIDE SEQUENCE [LARGE SCALE GENOMIC DNA]</scope>
    <source>
        <strain evidence="2 3">JH146</strain>
    </source>
</reference>
<evidence type="ECO:0000259" key="1">
    <source>
        <dbReference type="Pfam" id="PF26348"/>
    </source>
</evidence>